<organism evidence="2 3">
    <name type="scientific">Amycolatopsis xylanica</name>
    <dbReference type="NCBI Taxonomy" id="589385"/>
    <lineage>
        <taxon>Bacteria</taxon>
        <taxon>Bacillati</taxon>
        <taxon>Actinomycetota</taxon>
        <taxon>Actinomycetes</taxon>
        <taxon>Pseudonocardiales</taxon>
        <taxon>Pseudonocardiaceae</taxon>
        <taxon>Amycolatopsis</taxon>
    </lineage>
</organism>
<dbReference type="EMBL" id="FNON01000007">
    <property type="protein sequence ID" value="SDY89924.1"/>
    <property type="molecule type" value="Genomic_DNA"/>
</dbReference>
<feature type="compositionally biased region" description="Low complexity" evidence="1">
    <location>
        <begin position="47"/>
        <end position="63"/>
    </location>
</feature>
<keyword evidence="3" id="KW-1185">Reference proteome</keyword>
<evidence type="ECO:0000256" key="1">
    <source>
        <dbReference type="SAM" id="MobiDB-lite"/>
    </source>
</evidence>
<evidence type="ECO:0000313" key="3">
    <source>
        <dbReference type="Proteomes" id="UP000199515"/>
    </source>
</evidence>
<proteinExistence type="predicted"/>
<feature type="region of interest" description="Disordered" evidence="1">
    <location>
        <begin position="35"/>
        <end position="63"/>
    </location>
</feature>
<dbReference type="Proteomes" id="UP000199515">
    <property type="component" value="Unassembled WGS sequence"/>
</dbReference>
<gene>
    <name evidence="2" type="ORF">SAMN05421504_107367</name>
</gene>
<protein>
    <submittedName>
        <fullName evidence="2">Uncharacterized protein</fullName>
    </submittedName>
</protein>
<evidence type="ECO:0000313" key="2">
    <source>
        <dbReference type="EMBL" id="SDY89924.1"/>
    </source>
</evidence>
<accession>A0A1H3NM90</accession>
<name>A0A1H3NM90_9PSEU</name>
<reference evidence="2 3" key="1">
    <citation type="submission" date="2016-10" db="EMBL/GenBank/DDBJ databases">
        <authorList>
            <person name="de Groot N.N."/>
        </authorList>
    </citation>
    <scope>NUCLEOTIDE SEQUENCE [LARGE SCALE GENOMIC DNA]</scope>
    <source>
        <strain evidence="2 3">CPCC 202699</strain>
    </source>
</reference>
<sequence>MLQWGILAIAVVVPAVVCLRRATRTLDTLLTEELAQRPNGHHDRRLPLSSSSGPSSDSGCAGA</sequence>
<dbReference type="AlphaFoldDB" id="A0A1H3NM90"/>